<keyword evidence="7" id="KW-1185">Reference proteome</keyword>
<evidence type="ECO:0000259" key="5">
    <source>
        <dbReference type="PROSITE" id="PS51526"/>
    </source>
</evidence>
<evidence type="ECO:0000256" key="4">
    <source>
        <dbReference type="ARBA" id="ARBA00023242"/>
    </source>
</evidence>
<accession>A0A9P0QVV9</accession>
<sequence>MPAFTPVSSTSAKKSSLGVGGPTGNGIYYPNGNGYNPNYGTSSNYSYSTQLLGSGNLGPNVMSRVFMSFRSGIDSEIRWALTTLCSLSLSSPNLINFEKFPVLGNELIKWFTNPFRGSNGNQISEMELTFALDSVLTLRNASQDLINQQWLSQVKNLKKTIVTVLKQLVNWLLLGKDLSVSVLSNINRYHEVFGYLLDLVETLSCYWVDNGKNDALFKEMLIILEESKDKGVILGVLKSLGNLLIIKGHSAALEEAATGLSSAAASADDSSRDPTPIKSNCIDSIPKSTLHKITQYLLLNDSELNFAIIQFLKQYLSSEALNASYPTVQDSQQYRLNQLIESSDSLKILIQSLPQLILQSLPLNIPTDIPNLPPTILSRRALHSSVPTIIPSLTTELYDVIVKFHEPLRASTWLRCCYEPVYQEYNVDDNSKQSSAAGGATGGVPIPGEVTQISLWKAYEKQFEKVWQPSQEKDVKYPKLLPAVDFIKNVSAAFPHSQAMVVNTDAVDGAPKRKFIIKGIQPRQFVVNIDVGNYDALRQKPSVQSLEIEQHSTNSSLPVGHVDHGKFHHNLNAINSIILQAQQQQHPFVFRKDQLPILNLISSELLEYVLSNTTEEDSEHAHGIFRYENSWMKDLIYANPGLVDSGILNEKWLEILI</sequence>
<dbReference type="EMBL" id="CAKXYY010000039">
    <property type="protein sequence ID" value="CAH2355934.1"/>
    <property type="molecule type" value="Genomic_DNA"/>
</dbReference>
<dbReference type="GO" id="GO:0016586">
    <property type="term" value="C:RSC-type complex"/>
    <property type="evidence" value="ECO:0007669"/>
    <property type="project" value="TreeGrafter"/>
</dbReference>
<dbReference type="PANTHER" id="PTHR22970">
    <property type="entry name" value="AT-RICH INTERACTIVE DOMAIN-CONTAINING PROTEIN 2"/>
    <property type="match status" value="1"/>
</dbReference>
<name>A0A9P0QVV9_9ASCO</name>
<keyword evidence="2" id="KW-0805">Transcription regulation</keyword>
<gene>
    <name evidence="6" type="ORF">CLIB1423_39S00276</name>
</gene>
<dbReference type="OrthoDB" id="338531at2759"/>
<dbReference type="Proteomes" id="UP000837801">
    <property type="component" value="Unassembled WGS sequence"/>
</dbReference>
<evidence type="ECO:0000313" key="6">
    <source>
        <dbReference type="EMBL" id="CAH2355934.1"/>
    </source>
</evidence>
<dbReference type="GO" id="GO:0003677">
    <property type="term" value="F:DNA binding"/>
    <property type="evidence" value="ECO:0007669"/>
    <property type="project" value="InterPro"/>
</dbReference>
<dbReference type="PANTHER" id="PTHR22970:SF14">
    <property type="entry name" value="AT-RICH INTERACTIVE DOMAIN-CONTAINING PROTEIN 2"/>
    <property type="match status" value="1"/>
</dbReference>
<evidence type="ECO:0000256" key="2">
    <source>
        <dbReference type="ARBA" id="ARBA00023015"/>
    </source>
</evidence>
<dbReference type="InterPro" id="IPR052406">
    <property type="entry name" value="Chromatin_Remodeling_Comp"/>
</dbReference>
<evidence type="ECO:0000256" key="3">
    <source>
        <dbReference type="ARBA" id="ARBA00023163"/>
    </source>
</evidence>
<dbReference type="AlphaFoldDB" id="A0A9P0QVV9"/>
<evidence type="ECO:0000313" key="7">
    <source>
        <dbReference type="Proteomes" id="UP000837801"/>
    </source>
</evidence>
<dbReference type="GO" id="GO:0006325">
    <property type="term" value="P:chromatin organization"/>
    <property type="evidence" value="ECO:0007669"/>
    <property type="project" value="UniProtKB-KW"/>
</dbReference>
<dbReference type="PROSITE" id="PS51526">
    <property type="entry name" value="RFX_DBD"/>
    <property type="match status" value="1"/>
</dbReference>
<dbReference type="GO" id="GO:0006355">
    <property type="term" value="P:regulation of DNA-templated transcription"/>
    <property type="evidence" value="ECO:0007669"/>
    <property type="project" value="InterPro"/>
</dbReference>
<organism evidence="6 7">
    <name type="scientific">[Candida] railenensis</name>
    <dbReference type="NCBI Taxonomy" id="45579"/>
    <lineage>
        <taxon>Eukaryota</taxon>
        <taxon>Fungi</taxon>
        <taxon>Dikarya</taxon>
        <taxon>Ascomycota</taxon>
        <taxon>Saccharomycotina</taxon>
        <taxon>Pichiomycetes</taxon>
        <taxon>Debaryomycetaceae</taxon>
        <taxon>Kurtzmaniella</taxon>
    </lineage>
</organism>
<feature type="domain" description="RFX-type winged-helix" evidence="5">
    <location>
        <begin position="410"/>
        <end position="524"/>
    </location>
</feature>
<keyword evidence="1" id="KW-0156">Chromatin regulator</keyword>
<protein>
    <submittedName>
        <fullName evidence="6">Chromatin structure-remodeling complex subunit Rsc9p</fullName>
    </submittedName>
</protein>
<proteinExistence type="predicted"/>
<reference evidence="6" key="1">
    <citation type="submission" date="2022-03" db="EMBL/GenBank/DDBJ databases">
        <authorList>
            <person name="Legras J.-L."/>
            <person name="Devillers H."/>
            <person name="Grondin C."/>
        </authorList>
    </citation>
    <scope>NUCLEOTIDE SEQUENCE</scope>
    <source>
        <strain evidence="6">CLIB 1423</strain>
    </source>
</reference>
<evidence type="ECO:0000256" key="1">
    <source>
        <dbReference type="ARBA" id="ARBA00022853"/>
    </source>
</evidence>
<keyword evidence="4" id="KW-0539">Nucleus</keyword>
<comment type="caution">
    <text evidence="6">The sequence shown here is derived from an EMBL/GenBank/DDBJ whole genome shotgun (WGS) entry which is preliminary data.</text>
</comment>
<dbReference type="InterPro" id="IPR003150">
    <property type="entry name" value="DNA-bd_RFX"/>
</dbReference>
<keyword evidence="3" id="KW-0804">Transcription</keyword>